<dbReference type="InterPro" id="IPR007982">
    <property type="entry name" value="Tombusvirus_movement"/>
</dbReference>
<protein>
    <submittedName>
        <fullName evidence="4">P7 protein</fullName>
    </submittedName>
</protein>
<accession>A0A7D5LU67</accession>
<name>A0A7D5LU67_9TOMB</name>
<reference evidence="4" key="1">
    <citation type="submission" date="2020-06" db="EMBL/GenBank/DDBJ databases">
        <title>Soybean yellow mottle mosaic virus isolate GYNA-p.</title>
        <authorList>
            <person name="Jo Y."/>
            <person name="Cho W.K."/>
        </authorList>
    </citation>
    <scope>NUCLEOTIDE SEQUENCE</scope>
    <source>
        <strain evidence="4">GYNA-p</strain>
    </source>
</reference>
<sequence length="68" mass="7407">MDKSPQRGRSRSRSRQTQGPKGPKPENKQIQVAHHAVDKARSKPPGGDHGGDFVIVAHAVTVNINFNI</sequence>
<feature type="compositionally biased region" description="Basic residues" evidence="3">
    <location>
        <begin position="1"/>
        <end position="14"/>
    </location>
</feature>
<evidence type="ECO:0000313" key="4">
    <source>
        <dbReference type="EMBL" id="QLG97041.1"/>
    </source>
</evidence>
<dbReference type="Pfam" id="PF05318">
    <property type="entry name" value="Tombus_movement"/>
    <property type="match status" value="1"/>
</dbReference>
<evidence type="ECO:0000256" key="1">
    <source>
        <dbReference type="ARBA" id="ARBA00022448"/>
    </source>
</evidence>
<dbReference type="EMBL" id="MT603849">
    <property type="protein sequence ID" value="QLG97041.1"/>
    <property type="molecule type" value="Genomic_RNA"/>
</dbReference>
<evidence type="ECO:0000256" key="2">
    <source>
        <dbReference type="ARBA" id="ARBA00023031"/>
    </source>
</evidence>
<keyword evidence="2" id="KW-0916">Viral movement protein</keyword>
<feature type="region of interest" description="Disordered" evidence="3">
    <location>
        <begin position="1"/>
        <end position="52"/>
    </location>
</feature>
<dbReference type="GO" id="GO:0046740">
    <property type="term" value="P:transport of virus in host, cell to cell"/>
    <property type="evidence" value="ECO:0007669"/>
    <property type="project" value="UniProtKB-KW"/>
</dbReference>
<proteinExistence type="predicted"/>
<keyword evidence="1" id="KW-0813">Transport</keyword>
<evidence type="ECO:0000256" key="3">
    <source>
        <dbReference type="SAM" id="MobiDB-lite"/>
    </source>
</evidence>
<organism evidence="4">
    <name type="scientific">Soybean yellow mottle mosaic virus</name>
    <dbReference type="NCBI Taxonomy" id="578361"/>
    <lineage>
        <taxon>Viruses</taxon>
        <taxon>Riboviria</taxon>
        <taxon>Orthornavirae</taxon>
        <taxon>Kitrinoviricota</taxon>
        <taxon>Tolucaviricetes</taxon>
        <taxon>Tolivirales</taxon>
        <taxon>Tombusviridae</taxon>
        <taxon>Procedovirinae</taxon>
        <taxon>Gammacarmovirus</taxon>
        <taxon>Gammacarmovirus glycinis</taxon>
    </lineage>
</organism>